<dbReference type="FunFam" id="3.30.565.10:FF:000016">
    <property type="entry name" value="Chemotaxis protein CheA, putative"/>
    <property type="match status" value="1"/>
</dbReference>
<dbReference type="PANTHER" id="PTHR43395:SF8">
    <property type="entry name" value="HISTIDINE KINASE"/>
    <property type="match status" value="1"/>
</dbReference>
<dbReference type="SMART" id="SM00073">
    <property type="entry name" value="HPT"/>
    <property type="match status" value="1"/>
</dbReference>
<evidence type="ECO:0000259" key="13">
    <source>
        <dbReference type="PROSITE" id="PS50851"/>
    </source>
</evidence>
<keyword evidence="5" id="KW-0808">Transferase</keyword>
<dbReference type="Gene3D" id="3.30.565.10">
    <property type="entry name" value="Histidine kinase-like ATPase, C-terminal domain"/>
    <property type="match status" value="1"/>
</dbReference>
<evidence type="ECO:0000256" key="1">
    <source>
        <dbReference type="ARBA" id="ARBA00000085"/>
    </source>
</evidence>
<keyword evidence="16" id="KW-1185">Reference proteome</keyword>
<proteinExistence type="predicted"/>
<dbReference type="PANTHER" id="PTHR43395">
    <property type="entry name" value="SENSOR HISTIDINE KINASE CHEA"/>
    <property type="match status" value="1"/>
</dbReference>
<organism evidence="15 16">
    <name type="scientific">Amphritea balenae</name>
    <dbReference type="NCBI Taxonomy" id="452629"/>
    <lineage>
        <taxon>Bacteria</taxon>
        <taxon>Pseudomonadati</taxon>
        <taxon>Pseudomonadota</taxon>
        <taxon>Gammaproteobacteria</taxon>
        <taxon>Oceanospirillales</taxon>
        <taxon>Oceanospirillaceae</taxon>
        <taxon>Amphritea</taxon>
    </lineage>
</organism>
<dbReference type="InterPro" id="IPR003594">
    <property type="entry name" value="HATPase_dom"/>
</dbReference>
<dbReference type="GO" id="GO:0006935">
    <property type="term" value="P:chemotaxis"/>
    <property type="evidence" value="ECO:0007669"/>
    <property type="project" value="InterPro"/>
</dbReference>
<dbReference type="Gene3D" id="2.30.30.40">
    <property type="entry name" value="SH3 Domains"/>
    <property type="match status" value="1"/>
</dbReference>
<dbReference type="PROSITE" id="PS50851">
    <property type="entry name" value="CHEW"/>
    <property type="match status" value="1"/>
</dbReference>
<dbReference type="Proteomes" id="UP000267535">
    <property type="component" value="Unassembled WGS sequence"/>
</dbReference>
<dbReference type="InterPro" id="IPR036061">
    <property type="entry name" value="CheW-like_dom_sf"/>
</dbReference>
<dbReference type="InterPro" id="IPR001789">
    <property type="entry name" value="Sig_transdc_resp-reg_receiver"/>
</dbReference>
<keyword evidence="4 10" id="KW-0597">Phosphoprotein</keyword>
<evidence type="ECO:0000259" key="14">
    <source>
        <dbReference type="PROSITE" id="PS50894"/>
    </source>
</evidence>
<dbReference type="InterPro" id="IPR004358">
    <property type="entry name" value="Sig_transdc_His_kin-like_C"/>
</dbReference>
<comment type="function">
    <text evidence="8">Involved in the transmission of sensory signals from the chemoreceptors to the flagellar motors. CheA is autophosphorylated; it can transfer its phosphate group to either CheB or CheY.</text>
</comment>
<dbReference type="InterPro" id="IPR051315">
    <property type="entry name" value="Bact_Chemotaxis_CheA"/>
</dbReference>
<evidence type="ECO:0000259" key="11">
    <source>
        <dbReference type="PROSITE" id="PS50109"/>
    </source>
</evidence>
<feature type="domain" description="Response regulatory" evidence="12">
    <location>
        <begin position="802"/>
        <end position="918"/>
    </location>
</feature>
<dbReference type="PROSITE" id="PS50110">
    <property type="entry name" value="RESPONSE_REGULATORY"/>
    <property type="match status" value="1"/>
</dbReference>
<dbReference type="SUPFAM" id="SSF52172">
    <property type="entry name" value="CheY-like"/>
    <property type="match status" value="1"/>
</dbReference>
<name>A0A3P1SPN2_9GAMM</name>
<evidence type="ECO:0000256" key="8">
    <source>
        <dbReference type="ARBA" id="ARBA00035100"/>
    </source>
</evidence>
<dbReference type="EMBL" id="RQXV01000006">
    <property type="protein sequence ID" value="RRC99020.1"/>
    <property type="molecule type" value="Genomic_DNA"/>
</dbReference>
<evidence type="ECO:0000256" key="7">
    <source>
        <dbReference type="ARBA" id="ARBA00023012"/>
    </source>
</evidence>
<evidence type="ECO:0000256" key="9">
    <source>
        <dbReference type="PROSITE-ProRule" id="PRU00110"/>
    </source>
</evidence>
<feature type="domain" description="Histidine kinase" evidence="11">
    <location>
        <begin position="405"/>
        <end position="645"/>
    </location>
</feature>
<dbReference type="CDD" id="cd00088">
    <property type="entry name" value="HPT"/>
    <property type="match status" value="1"/>
</dbReference>
<reference evidence="15 16" key="1">
    <citation type="submission" date="2018-11" db="EMBL/GenBank/DDBJ databases">
        <title>The draft genome sequence of Amphritea balenae JAMM 1525T.</title>
        <authorList>
            <person name="Fang Z."/>
            <person name="Zhang Y."/>
            <person name="Han X."/>
        </authorList>
    </citation>
    <scope>NUCLEOTIDE SEQUENCE [LARGE SCALE GENOMIC DNA]</scope>
    <source>
        <strain evidence="15 16">JAMM 1525</strain>
    </source>
</reference>
<dbReference type="InterPro" id="IPR002545">
    <property type="entry name" value="CheW-lke_dom"/>
</dbReference>
<dbReference type="InterPro" id="IPR036890">
    <property type="entry name" value="HATPase_C_sf"/>
</dbReference>
<dbReference type="SMART" id="SM00260">
    <property type="entry name" value="CheW"/>
    <property type="match status" value="1"/>
</dbReference>
<feature type="modified residue" description="Phosphohistidine" evidence="9">
    <location>
        <position position="194"/>
    </location>
</feature>
<evidence type="ECO:0000313" key="16">
    <source>
        <dbReference type="Proteomes" id="UP000267535"/>
    </source>
</evidence>
<keyword evidence="7" id="KW-0902">Two-component regulatory system</keyword>
<evidence type="ECO:0000256" key="10">
    <source>
        <dbReference type="PROSITE-ProRule" id="PRU00169"/>
    </source>
</evidence>
<dbReference type="SUPFAM" id="SSF47226">
    <property type="entry name" value="Histidine-containing phosphotransfer domain, HPT domain"/>
    <property type="match status" value="1"/>
</dbReference>
<feature type="modified residue" description="4-aspartylphosphate" evidence="10">
    <location>
        <position position="851"/>
    </location>
</feature>
<evidence type="ECO:0000259" key="12">
    <source>
        <dbReference type="PROSITE" id="PS50110"/>
    </source>
</evidence>
<evidence type="ECO:0000256" key="2">
    <source>
        <dbReference type="ARBA" id="ARBA00012438"/>
    </source>
</evidence>
<dbReference type="Pfam" id="PF00072">
    <property type="entry name" value="Response_reg"/>
    <property type="match status" value="1"/>
</dbReference>
<gene>
    <name evidence="15" type="ORF">EHS89_11485</name>
</gene>
<dbReference type="Pfam" id="PF02518">
    <property type="entry name" value="HATPase_c"/>
    <property type="match status" value="1"/>
</dbReference>
<keyword evidence="6 15" id="KW-0418">Kinase</keyword>
<comment type="caution">
    <text evidence="15">The sequence shown here is derived from an EMBL/GenBank/DDBJ whole genome shotgun (WGS) entry which is preliminary data.</text>
</comment>
<feature type="domain" description="HPt" evidence="14">
    <location>
        <begin position="149"/>
        <end position="251"/>
    </location>
</feature>
<evidence type="ECO:0000256" key="5">
    <source>
        <dbReference type="ARBA" id="ARBA00022679"/>
    </source>
</evidence>
<dbReference type="SMART" id="SM00387">
    <property type="entry name" value="HATPase_c"/>
    <property type="match status" value="1"/>
</dbReference>
<evidence type="ECO:0000313" key="15">
    <source>
        <dbReference type="EMBL" id="RRC99020.1"/>
    </source>
</evidence>
<dbReference type="InterPro" id="IPR036641">
    <property type="entry name" value="HPT_dom_sf"/>
</dbReference>
<dbReference type="InterPro" id="IPR011006">
    <property type="entry name" value="CheY-like_superfamily"/>
</dbReference>
<accession>A0A3P1SPN2</accession>
<dbReference type="SMART" id="SM00448">
    <property type="entry name" value="REC"/>
    <property type="match status" value="1"/>
</dbReference>
<comment type="catalytic activity">
    <reaction evidence="1">
        <text>ATP + protein L-histidine = ADP + protein N-phospho-L-histidine.</text>
        <dbReference type="EC" id="2.7.13.3"/>
    </reaction>
</comment>
<evidence type="ECO:0000256" key="6">
    <source>
        <dbReference type="ARBA" id="ARBA00022777"/>
    </source>
</evidence>
<dbReference type="EC" id="2.7.13.3" evidence="2"/>
<dbReference type="SUPFAM" id="SSF50341">
    <property type="entry name" value="CheW-like"/>
    <property type="match status" value="1"/>
</dbReference>
<evidence type="ECO:0000256" key="3">
    <source>
        <dbReference type="ARBA" id="ARBA00021495"/>
    </source>
</evidence>
<evidence type="ECO:0000256" key="4">
    <source>
        <dbReference type="ARBA" id="ARBA00022553"/>
    </source>
</evidence>
<dbReference type="OrthoDB" id="9803176at2"/>
<dbReference type="Pfam" id="PF01627">
    <property type="entry name" value="Hpt"/>
    <property type="match status" value="1"/>
</dbReference>
<dbReference type="PROSITE" id="PS50894">
    <property type="entry name" value="HPT"/>
    <property type="match status" value="1"/>
</dbReference>
<dbReference type="PROSITE" id="PS50109">
    <property type="entry name" value="HIS_KIN"/>
    <property type="match status" value="1"/>
</dbReference>
<dbReference type="InterPro" id="IPR005467">
    <property type="entry name" value="His_kinase_dom"/>
</dbReference>
<dbReference type="InterPro" id="IPR008207">
    <property type="entry name" value="Sig_transdc_His_kin_Hpt_dom"/>
</dbReference>
<feature type="domain" description="CheW-like" evidence="13">
    <location>
        <begin position="647"/>
        <end position="783"/>
    </location>
</feature>
<dbReference type="SUPFAM" id="SSF55874">
    <property type="entry name" value="ATPase domain of HSP90 chaperone/DNA topoisomerase II/histidine kinase"/>
    <property type="match status" value="1"/>
</dbReference>
<dbReference type="GO" id="GO:0000155">
    <property type="term" value="F:phosphorelay sensor kinase activity"/>
    <property type="evidence" value="ECO:0007669"/>
    <property type="project" value="UniProtKB-ARBA"/>
</dbReference>
<dbReference type="PRINTS" id="PR00344">
    <property type="entry name" value="BCTRLSENSOR"/>
</dbReference>
<dbReference type="AlphaFoldDB" id="A0A3P1SPN2"/>
<dbReference type="Gene3D" id="1.20.120.160">
    <property type="entry name" value="HPT domain"/>
    <property type="match status" value="1"/>
</dbReference>
<protein>
    <recommendedName>
        <fullName evidence="3">Chemotaxis protein CheA</fullName>
        <ecNumber evidence="2">2.7.13.3</ecNumber>
    </recommendedName>
</protein>
<sequence length="925" mass="103227">MLTNELQQLQDLWCQDLSDIDQLCNASLQQMTPIVRAMDSLHLLGAGFVVKGLQNNICWLQDFPDQLQPRLQLLIANLLAELNGYLKDITDVKAQQAVLDLLEVADLPASASEEQISFLAGLLALASLKSPDLLVQEQAASQDVELQVADDIDPQLLEMLFNELPQLSEILSEQLQSRSALNSASLREAQRAAHTIKGLANMAGIVGIANLTHRLEDILELYTEAEQLPGTDLRNDLIAITDTIAIMCEAVVLQQSAPDSAQEMLQRLMDWHYRLRSEGLDSGSLDNTATVAPLPIPEDLPAFDQPEKELNGKKSTEQKLLEQTTFRVAQPILDNLLRLAGEGTTLNTQLDEEITQLRSYTRLSRDRQRALQRVLFELEQQLNEQFTLQPELQHEDDSFDPLEMDRYNEMHTSLSRLQEAAADIQEVEQSMERHIRRTSELHLAQSGIQKETLDRVLSTRLVEVKSISSRLQRVLRQACRSTGKQAELLLEGEHTRIDSNILNQLADPLMHIIRNAIDHGLESPQQRQQSGKPEQGQIRLRFILDNDLIRVTCSDDGAGINTGKVRQIAIQKGLIEANAQLGQQEIERLILIPGFSTRNEISQLSGRGIGMDVVHQQIMRLQGMLNIRSETGTGTTLELSMPSSSLMIKTLLVRVGKQIYALASHGLEQSIISLDGQLLNTDQGLLFDYQGEQYPAYALESLLSEPGYQYEQGQVHPVLLINLGQGERVAVMVREVIAHRELAFKQMGDYLPDIPGIPGLTILANGDTAAVIDLPARIRYKSIGQSNLSVPREIAPEHELPKLLVVDDSLSARSSLSVLLRDTGYEVSTAIDGLDAMNQIRKQRPDMVLTDLEMPRMSGMELTSMMRGREEMQDIPVLMITSRTTDRHRNEALNAGVSSFLTKPWTENMLLDQVSTLLQPEPSIA</sequence>
<dbReference type="Gene3D" id="3.40.50.2300">
    <property type="match status" value="1"/>
</dbReference>